<dbReference type="Proteomes" id="UP000190080">
    <property type="component" value="Unassembled WGS sequence"/>
</dbReference>
<feature type="transmembrane region" description="Helical" evidence="1">
    <location>
        <begin position="215"/>
        <end position="234"/>
    </location>
</feature>
<feature type="transmembrane region" description="Helical" evidence="1">
    <location>
        <begin position="20"/>
        <end position="41"/>
    </location>
</feature>
<feature type="transmembrane region" description="Helical" evidence="1">
    <location>
        <begin position="86"/>
        <end position="107"/>
    </location>
</feature>
<dbReference type="AlphaFoldDB" id="A0A1V4IX76"/>
<protein>
    <submittedName>
        <fullName evidence="2">ABC-2 family transporter protein</fullName>
    </submittedName>
</protein>
<evidence type="ECO:0000256" key="1">
    <source>
        <dbReference type="SAM" id="Phobius"/>
    </source>
</evidence>
<name>A0A1V4IX76_9CLOT</name>
<dbReference type="EMBL" id="MZGV01000003">
    <property type="protein sequence ID" value="OPJ64641.1"/>
    <property type="molecule type" value="Genomic_DNA"/>
</dbReference>
<keyword evidence="3" id="KW-1185">Reference proteome</keyword>
<keyword evidence="1" id="KW-1133">Transmembrane helix</keyword>
<sequence length="240" mass="26071">MIIMLTLVSLEINKLKRSKIMYVCIGTMFLFFLCAAAQGLKSNYSAHRIMEDTLTYSTFLIFPALLAVIGSYMIGKEFEEDTMKNILIIPVNFARLAAAKLITTLIIGIAMSLFLFLFTIITCGIATSREVTAVFVLVGLKNYILQAIGCFLAVVPIISAAATVKNGYLISVVITEIYSFAGLFAASSNYRDLYPISAAFGFSGAVGRVRLTENLICGLVLLACLAAGLIILKIKQSSEK</sequence>
<keyword evidence="1" id="KW-0472">Membrane</keyword>
<reference evidence="2 3" key="1">
    <citation type="submission" date="2017-03" db="EMBL/GenBank/DDBJ databases">
        <title>Genome sequence of Clostridium oryzae DSM 28571.</title>
        <authorList>
            <person name="Poehlein A."/>
            <person name="Daniel R."/>
        </authorList>
    </citation>
    <scope>NUCLEOTIDE SEQUENCE [LARGE SCALE GENOMIC DNA]</scope>
    <source>
        <strain evidence="2 3">DSM 28571</strain>
    </source>
</reference>
<feature type="transmembrane region" description="Helical" evidence="1">
    <location>
        <begin position="53"/>
        <end position="74"/>
    </location>
</feature>
<proteinExistence type="predicted"/>
<evidence type="ECO:0000313" key="2">
    <source>
        <dbReference type="EMBL" id="OPJ64641.1"/>
    </source>
</evidence>
<organism evidence="2 3">
    <name type="scientific">Clostridium oryzae</name>
    <dbReference type="NCBI Taxonomy" id="1450648"/>
    <lineage>
        <taxon>Bacteria</taxon>
        <taxon>Bacillati</taxon>
        <taxon>Bacillota</taxon>
        <taxon>Clostridia</taxon>
        <taxon>Eubacteriales</taxon>
        <taxon>Clostridiaceae</taxon>
        <taxon>Clostridium</taxon>
    </lineage>
</organism>
<feature type="transmembrane region" description="Helical" evidence="1">
    <location>
        <begin position="168"/>
        <end position="186"/>
    </location>
</feature>
<dbReference type="STRING" id="1450648.CLORY_05100"/>
<evidence type="ECO:0000313" key="3">
    <source>
        <dbReference type="Proteomes" id="UP000190080"/>
    </source>
</evidence>
<comment type="caution">
    <text evidence="2">The sequence shown here is derived from an EMBL/GenBank/DDBJ whole genome shotgun (WGS) entry which is preliminary data.</text>
</comment>
<gene>
    <name evidence="2" type="ORF">CLORY_05100</name>
</gene>
<dbReference type="Pfam" id="PF12730">
    <property type="entry name" value="ABC2_membrane_4"/>
    <property type="match status" value="1"/>
</dbReference>
<accession>A0A1V4IX76</accession>
<keyword evidence="1" id="KW-0812">Transmembrane</keyword>
<feature type="transmembrane region" description="Helical" evidence="1">
    <location>
        <begin position="143"/>
        <end position="162"/>
    </location>
</feature>